<accession>A0A1W2WR41</accession>
<reference evidence="2" key="2">
    <citation type="journal article" date="2008" name="Genome Biol.">
        <title>Improved genome assembly and evidence-based global gene model set for the chordate Ciona intestinalis: new insight into intron and operon populations.</title>
        <authorList>
            <person name="Satou Y."/>
            <person name="Mineta K."/>
            <person name="Ogasawara M."/>
            <person name="Sasakura Y."/>
            <person name="Shoguchi E."/>
            <person name="Ueno K."/>
            <person name="Yamada L."/>
            <person name="Matsumoto J."/>
            <person name="Wasserscheid J."/>
            <person name="Dewar K."/>
            <person name="Wiley G.B."/>
            <person name="Macmil S.L."/>
            <person name="Roe B.A."/>
            <person name="Zeller R.W."/>
            <person name="Hastings K.E."/>
            <person name="Lemaire P."/>
            <person name="Lindquist E."/>
            <person name="Endo T."/>
            <person name="Hotta K."/>
            <person name="Inaba K."/>
        </authorList>
    </citation>
    <scope>NUCLEOTIDE SEQUENCE [LARGE SCALE GENOMIC DNA]</scope>
    <source>
        <strain evidence="2">wild type</strain>
    </source>
</reference>
<reference evidence="2" key="3">
    <citation type="submission" date="2025-08" db="UniProtKB">
        <authorList>
            <consortium name="Ensembl"/>
        </authorList>
    </citation>
    <scope>IDENTIFICATION</scope>
</reference>
<feature type="chain" id="PRO_5014093631" evidence="1">
    <location>
        <begin position="26"/>
        <end position="124"/>
    </location>
</feature>
<feature type="signal peptide" evidence="1">
    <location>
        <begin position="1"/>
        <end position="25"/>
    </location>
</feature>
<dbReference type="EMBL" id="EAAA01002281">
    <property type="status" value="NOT_ANNOTATED_CDS"/>
    <property type="molecule type" value="Genomic_DNA"/>
</dbReference>
<evidence type="ECO:0000256" key="1">
    <source>
        <dbReference type="SAM" id="SignalP"/>
    </source>
</evidence>
<dbReference type="InParanoid" id="H2XXB8"/>
<keyword evidence="1" id="KW-0732">Signal</keyword>
<accession>H2XXB8</accession>
<dbReference type="RefSeq" id="XP_004226149.1">
    <property type="nucleotide sequence ID" value="XM_004226101.4"/>
</dbReference>
<protein>
    <submittedName>
        <fullName evidence="2">Uncharacterized LOC101242583</fullName>
    </submittedName>
</protein>
<dbReference type="AlphaFoldDB" id="H2XXB8"/>
<proteinExistence type="predicted"/>
<evidence type="ECO:0000313" key="2">
    <source>
        <dbReference type="Ensembl" id="ENSCINP00000034302.1"/>
    </source>
</evidence>
<sequence>MFQKQKSLNLLSLLLSLIFITGCQSYVAQRGELTDPSSFRLSDMYQIFGSKNDGQAAGDSNNNLFELMLFKWLCSTDAQRNGRFSFCKGDRTTEPLRILPDEVNDQSEFRRRGWRENMLHKLMD</sequence>
<gene>
    <name evidence="2" type="primary">LOC101242583</name>
</gene>
<dbReference type="PROSITE" id="PS51257">
    <property type="entry name" value="PROKAR_LIPOPROTEIN"/>
    <property type="match status" value="1"/>
</dbReference>
<evidence type="ECO:0000313" key="3">
    <source>
        <dbReference type="Proteomes" id="UP000008144"/>
    </source>
</evidence>
<dbReference type="GeneID" id="101242583"/>
<organism evidence="2 3">
    <name type="scientific">Ciona intestinalis</name>
    <name type="common">Transparent sea squirt</name>
    <name type="synonym">Ascidia intestinalis</name>
    <dbReference type="NCBI Taxonomy" id="7719"/>
    <lineage>
        <taxon>Eukaryota</taxon>
        <taxon>Metazoa</taxon>
        <taxon>Chordata</taxon>
        <taxon>Tunicata</taxon>
        <taxon>Ascidiacea</taxon>
        <taxon>Phlebobranchia</taxon>
        <taxon>Cionidae</taxon>
        <taxon>Ciona</taxon>
    </lineage>
</organism>
<reference evidence="2" key="4">
    <citation type="submission" date="2025-09" db="UniProtKB">
        <authorList>
            <consortium name="Ensembl"/>
        </authorList>
    </citation>
    <scope>IDENTIFICATION</scope>
</reference>
<keyword evidence="3" id="KW-1185">Reference proteome</keyword>
<dbReference type="HOGENOM" id="CLU_2003095_0_0_1"/>
<dbReference type="KEGG" id="cin:101242583"/>
<dbReference type="Ensembl" id="ENSCINT00000037237.1">
    <property type="protein sequence ID" value="ENSCINP00000034302.1"/>
    <property type="gene ID" value="ENSCING00000018635.1"/>
</dbReference>
<name>H2XXB8_CIOIN</name>
<reference evidence="3" key="1">
    <citation type="journal article" date="2002" name="Science">
        <title>The draft genome of Ciona intestinalis: insights into chordate and vertebrate origins.</title>
        <authorList>
            <person name="Dehal P."/>
            <person name="Satou Y."/>
            <person name="Campbell R.K."/>
            <person name="Chapman J."/>
            <person name="Degnan B."/>
            <person name="De Tomaso A."/>
            <person name="Davidson B."/>
            <person name="Di Gregorio A."/>
            <person name="Gelpke M."/>
            <person name="Goodstein D.M."/>
            <person name="Harafuji N."/>
            <person name="Hastings K.E."/>
            <person name="Ho I."/>
            <person name="Hotta K."/>
            <person name="Huang W."/>
            <person name="Kawashima T."/>
            <person name="Lemaire P."/>
            <person name="Martinez D."/>
            <person name="Meinertzhagen I.A."/>
            <person name="Necula S."/>
            <person name="Nonaka M."/>
            <person name="Putnam N."/>
            <person name="Rash S."/>
            <person name="Saiga H."/>
            <person name="Satake M."/>
            <person name="Terry A."/>
            <person name="Yamada L."/>
            <person name="Wang H.G."/>
            <person name="Awazu S."/>
            <person name="Azumi K."/>
            <person name="Boore J."/>
            <person name="Branno M."/>
            <person name="Chin-Bow S."/>
            <person name="DeSantis R."/>
            <person name="Doyle S."/>
            <person name="Francino P."/>
            <person name="Keys D.N."/>
            <person name="Haga S."/>
            <person name="Hayashi H."/>
            <person name="Hino K."/>
            <person name="Imai K.S."/>
            <person name="Inaba K."/>
            <person name="Kano S."/>
            <person name="Kobayashi K."/>
            <person name="Kobayashi M."/>
            <person name="Lee B.I."/>
            <person name="Makabe K.W."/>
            <person name="Manohar C."/>
            <person name="Matassi G."/>
            <person name="Medina M."/>
            <person name="Mochizuki Y."/>
            <person name="Mount S."/>
            <person name="Morishita T."/>
            <person name="Miura S."/>
            <person name="Nakayama A."/>
            <person name="Nishizaka S."/>
            <person name="Nomoto H."/>
            <person name="Ohta F."/>
            <person name="Oishi K."/>
            <person name="Rigoutsos I."/>
            <person name="Sano M."/>
            <person name="Sasaki A."/>
            <person name="Sasakura Y."/>
            <person name="Shoguchi E."/>
            <person name="Shin-i T."/>
            <person name="Spagnuolo A."/>
            <person name="Stainier D."/>
            <person name="Suzuki M.M."/>
            <person name="Tassy O."/>
            <person name="Takatori N."/>
            <person name="Tokuoka M."/>
            <person name="Yagi K."/>
            <person name="Yoshizaki F."/>
            <person name="Wada S."/>
            <person name="Zhang C."/>
            <person name="Hyatt P.D."/>
            <person name="Larimer F."/>
            <person name="Detter C."/>
            <person name="Doggett N."/>
            <person name="Glavina T."/>
            <person name="Hawkins T."/>
            <person name="Richardson P."/>
            <person name="Lucas S."/>
            <person name="Kohara Y."/>
            <person name="Levine M."/>
            <person name="Satoh N."/>
            <person name="Rokhsar D.S."/>
        </authorList>
    </citation>
    <scope>NUCLEOTIDE SEQUENCE [LARGE SCALE GENOMIC DNA]</scope>
</reference>
<dbReference type="Proteomes" id="UP000008144">
    <property type="component" value="Chromosome 6"/>
</dbReference>